<keyword evidence="10" id="KW-1039">Host endosome</keyword>
<evidence type="ECO:0000256" key="13">
    <source>
        <dbReference type="ARBA" id="ARBA00023157"/>
    </source>
</evidence>
<evidence type="ECO:0000256" key="15">
    <source>
        <dbReference type="HAMAP-Rule" id="MF_04003"/>
    </source>
</evidence>
<dbReference type="OrthoDB" id="8047at10239"/>
<dbReference type="EMBL" id="HM999988">
    <property type="protein sequence ID" value="AEM24605.1"/>
    <property type="molecule type" value="Genomic_DNA"/>
</dbReference>
<keyword evidence="4 15" id="KW-1048">Host nucleus</keyword>
<evidence type="ECO:0000256" key="5">
    <source>
        <dbReference type="ARBA" id="ARBA00022581"/>
    </source>
</evidence>
<feature type="disulfide bond" evidence="15">
    <location>
        <begin position="18"/>
        <end position="24"/>
    </location>
</feature>
<comment type="subunit">
    <text evidence="15">Interacts with major capsid protein L1. Interacts with E2; this interaction inhibits E2 transcriptional activity but not the DNA replication function E2. Interacts with host HSPA8; this interaction is required for L2 nuclear translocation. Interacts with host importins KPNB2 and KPNB3. Forms a complex with importin alpha2-beta1 heterodimers via interaction with the importin alpha2 adapter. Interacts with host DYNLT1; this interaction is essential for virus intracellular transport during entry. Interacts (via C-terminus) with host retromer subunits VPS35 AND VPS29.</text>
</comment>
<keyword evidence="8 15" id="KW-0426">Late protein</keyword>
<dbReference type="GO" id="GO:0042025">
    <property type="term" value="C:host cell nucleus"/>
    <property type="evidence" value="ECO:0007669"/>
    <property type="project" value="UniProtKB-SubCell"/>
</dbReference>
<organism evidence="16 17">
    <name type="scientific">Human papillomavirus 136</name>
    <dbReference type="NCBI Taxonomy" id="1070409"/>
    <lineage>
        <taxon>Viruses</taxon>
        <taxon>Monodnaviria</taxon>
        <taxon>Shotokuvirae</taxon>
        <taxon>Cossaviricota</taxon>
        <taxon>Papovaviricetes</taxon>
        <taxon>Zurhausenvirales</taxon>
        <taxon>Papillomaviridae</taxon>
        <taxon>Firstpapillomavirinae</taxon>
        <taxon>Gammapapillomavirus</taxon>
        <taxon>Gammapapillomavirus 11</taxon>
    </lineage>
</organism>
<dbReference type="GO" id="GO:0019028">
    <property type="term" value="C:viral capsid"/>
    <property type="evidence" value="ECO:0007669"/>
    <property type="project" value="UniProtKB-UniRule"/>
</dbReference>
<evidence type="ECO:0000256" key="6">
    <source>
        <dbReference type="ARBA" id="ARBA00022812"/>
    </source>
</evidence>
<dbReference type="GO" id="GO:0046718">
    <property type="term" value="P:symbiont entry into host cell"/>
    <property type="evidence" value="ECO:0007669"/>
    <property type="project" value="UniProtKB-KW"/>
</dbReference>
<gene>
    <name evidence="15 16" type="primary">L2</name>
</gene>
<dbReference type="KEGG" id="vg:12983966"/>
<evidence type="ECO:0000313" key="17">
    <source>
        <dbReference type="Proteomes" id="UP000148647"/>
    </source>
</evidence>
<dbReference type="InterPro" id="IPR000784">
    <property type="entry name" value="Late_L2"/>
</dbReference>
<dbReference type="GO" id="GO:0003677">
    <property type="term" value="F:DNA binding"/>
    <property type="evidence" value="ECO:0007669"/>
    <property type="project" value="UniProtKB-UniRule"/>
</dbReference>
<evidence type="ECO:0000256" key="1">
    <source>
        <dbReference type="ARBA" id="ARBA00022524"/>
    </source>
</evidence>
<evidence type="ECO:0000256" key="14">
    <source>
        <dbReference type="ARBA" id="ARBA00023296"/>
    </source>
</evidence>
<keyword evidence="14 15" id="KW-1160">Virus entry into host cell</keyword>
<evidence type="ECO:0000256" key="7">
    <source>
        <dbReference type="ARBA" id="ARBA00022844"/>
    </source>
</evidence>
<keyword evidence="3 15" id="KW-0167">Capsid protein</keyword>
<comment type="subcellular location">
    <subcellularLocation>
        <location evidence="15">Virion</location>
    </subcellularLocation>
    <subcellularLocation>
        <location evidence="15">Host nucleus</location>
    </subcellularLocation>
</comment>
<evidence type="ECO:0000313" key="16">
    <source>
        <dbReference type="EMBL" id="AEM24605.1"/>
    </source>
</evidence>
<evidence type="ECO:0000256" key="11">
    <source>
        <dbReference type="ARBA" id="ARBA00023120"/>
    </source>
</evidence>
<name>I3P6L5_9PAPI</name>
<evidence type="ECO:0000256" key="3">
    <source>
        <dbReference type="ARBA" id="ARBA00022561"/>
    </source>
</evidence>
<dbReference type="GeneID" id="12983966"/>
<keyword evidence="2 15" id="KW-0597">Phosphoprotein</keyword>
<reference evidence="16 17" key="1">
    <citation type="journal article" date="2011" name="J. Infect. Dis.">
        <title>The oral cavity contains abundant known and novel human papillomaviruses from the Betapapillomavirus and Gammapapillomavirus genera.</title>
        <authorList>
            <person name="Bottalico D."/>
            <person name="Chen Z."/>
            <person name="Dunne A."/>
            <person name="Ostoloza J."/>
            <person name="McKinney S."/>
            <person name="Sun C."/>
            <person name="Schlecht N.F."/>
            <person name="Fatahzadeh M."/>
            <person name="Herrero R."/>
            <person name="Schiffman M."/>
            <person name="Burk R.D."/>
        </authorList>
    </citation>
    <scope>NUCLEOTIDE SEQUENCE [LARGE SCALE GENOMIC DNA]</scope>
    <source>
        <strain evidence="16">CL3865</strain>
    </source>
</reference>
<keyword evidence="9 15" id="KW-1177">Microtubular inwards viral transport</keyword>
<sequence length="503" mass="54913">MSKIRRKRASPTDLYKACIAGADCIPDVQNKIEGKTWADTLLKIFGSLVYFGNLGIGTGRGTGGTGGYRPLGAQTPARTPSLAPPRPSIPNVEVIGPAEILPISPEAPAIVPLQEGVPDIGLIDTPGAGPGLDVDPIEVTTAIDPVSEVVGVGEHPNVISNTNEVAQIDVQLAPPPPKRIALDPSFTDNTSIVYTRESHVDPNVNVFVNPLFDAVNIGQPEYIELQEINLREEFEISEGPIESTPLSTRAINRARDLYSRFVQQVPTRQADILGLSSRPSTVEFENPAFETDVSDVFHQDVLEVSQQVQNTQLKFVSEPRLSQTPGRTVRLSRLAQKPGMTTRSGLEIGQRVHLYYDISSIQPESIELQPLGEYSHESTWVDELASTTFINPFENAINGFSDDVLLDPLDENFSNSHLLLTATDTAEDNIEIPSLPPGIGLNIELTNLGKDIFVYNEGFDLSDVNVPFSPLIPINPSLGASVIFDTYDLHPSLLKRKRKRPFF</sequence>
<keyword evidence="13 15" id="KW-1015">Disulfide bond</keyword>
<dbReference type="GO" id="GO:0043657">
    <property type="term" value="C:host cell"/>
    <property type="evidence" value="ECO:0007669"/>
    <property type="project" value="GOC"/>
</dbReference>
<dbReference type="HAMAP" id="MF_04003">
    <property type="entry name" value="PPV_L2"/>
    <property type="match status" value="1"/>
</dbReference>
<proteinExistence type="inferred from homology"/>
<evidence type="ECO:0000256" key="12">
    <source>
        <dbReference type="ARBA" id="ARBA00023125"/>
    </source>
</evidence>
<accession>I3P6L5</accession>
<evidence type="ECO:0000256" key="4">
    <source>
        <dbReference type="ARBA" id="ARBA00022562"/>
    </source>
</evidence>
<evidence type="ECO:0000256" key="10">
    <source>
        <dbReference type="ARBA" id="ARBA00023046"/>
    </source>
</evidence>
<keyword evidence="7 15" id="KW-0946">Virion</keyword>
<dbReference type="Proteomes" id="UP000148647">
    <property type="component" value="Segment"/>
</dbReference>
<dbReference type="GO" id="GO:0075732">
    <property type="term" value="P:viral penetration into host nucleus"/>
    <property type="evidence" value="ECO:0007669"/>
    <property type="project" value="UniProtKB-KW"/>
</dbReference>
<evidence type="ECO:0000256" key="9">
    <source>
        <dbReference type="ARBA" id="ARBA00022952"/>
    </source>
</evidence>
<comment type="function">
    <text evidence="15">Minor protein of the capsid that localizes along the inner surface of the virion, within the central cavities beneath the L1 pentamers. Plays a role in capsid stabilization through interaction with the major capsid protein L1. Once the virion enters the host cell, L2 escorts the genomic DNA into the nucleus by promoting escape from the endosomal compartments and traffic through the host Golgi network. Mechanistically, the C-terminus of L2 possesses a cell-penetrating peptide that protudes from the host endosome, interacts with host cytoplasmic retromer cargo and thereby mediates the capsid delivery to the host trans-Golgi network. Plays a role through its interaction with host dynein in the intracellular microtubule-dependent transport of viral capsid toward the nucleus. Mediates the viral genome import into the nucleus through binding to host importins. Once within the nucleus, L2 localizes viral genomes to host PML bodies in order to activate early gene expression for establishment of infection. Later on, promotes late gene expression by interacting with the viral E2 protein and by inhibiting its transcriptional activation functions. During virion assembly, encapsidates the genome by direct interaction with the viral DNA.</text>
</comment>
<dbReference type="Pfam" id="PF00513">
    <property type="entry name" value="Late_protein_L2"/>
    <property type="match status" value="1"/>
</dbReference>
<keyword evidence="11 15" id="KW-1176">Cytoplasmic inwards viral transport</keyword>
<dbReference type="GO" id="GO:0005198">
    <property type="term" value="F:structural molecule activity"/>
    <property type="evidence" value="ECO:0007669"/>
    <property type="project" value="UniProtKB-UniRule"/>
</dbReference>
<evidence type="ECO:0000256" key="8">
    <source>
        <dbReference type="ARBA" id="ARBA00022921"/>
    </source>
</evidence>
<dbReference type="GO" id="GO:0075521">
    <property type="term" value="P:microtubule-dependent intracellular transport of viral material towards nucleus"/>
    <property type="evidence" value="ECO:0007669"/>
    <property type="project" value="UniProtKB-UniRule"/>
</dbReference>
<evidence type="ECO:0000256" key="2">
    <source>
        <dbReference type="ARBA" id="ARBA00022553"/>
    </source>
</evidence>
<keyword evidence="12 15" id="KW-0238">DNA-binding</keyword>
<keyword evidence="1 15" id="KW-1163">Viral penetration into host nucleus</keyword>
<keyword evidence="6" id="KW-1040">Host Golgi apparatus</keyword>
<keyword evidence="5 15" id="KW-0945">Host-virus interaction</keyword>
<comment type="caution">
    <text evidence="15">Lacks conserved residue(s) required for the propagation of feature annotation.</text>
</comment>
<comment type="similarity">
    <text evidence="15">Belongs to the papillomaviridae L2 protein family.</text>
</comment>
<dbReference type="RefSeq" id="YP_006393293.1">
    <property type="nucleotide sequence ID" value="NC_017994.1"/>
</dbReference>
<protein>
    <recommendedName>
        <fullName evidence="15">Minor capsid protein L2</fullName>
    </recommendedName>
</protein>
<comment type="PTM">
    <text evidence="15">Highly phosphorylated.</text>
</comment>